<keyword evidence="4" id="KW-1185">Reference proteome</keyword>
<evidence type="ECO:0000259" key="2">
    <source>
        <dbReference type="PROSITE" id="PS51819"/>
    </source>
</evidence>
<dbReference type="GeneID" id="64980685"/>
<dbReference type="EMBL" id="AP024450">
    <property type="protein sequence ID" value="BCS30688.1"/>
    <property type="molecule type" value="Genomic_DNA"/>
</dbReference>
<gene>
    <name evidence="3" type="ORF">APUU_80991A</name>
</gene>
<dbReference type="PANTHER" id="PTHR43048:SF3">
    <property type="entry name" value="METHYLMALONYL-COA EPIMERASE, MITOCHONDRIAL"/>
    <property type="match status" value="1"/>
</dbReference>
<reference evidence="3" key="2">
    <citation type="submission" date="2021-02" db="EMBL/GenBank/DDBJ databases">
        <title>Aspergillus puulaauensis MK2 genome sequence.</title>
        <authorList>
            <person name="Futagami T."/>
            <person name="Mori K."/>
            <person name="Kadooka C."/>
            <person name="Tanaka T."/>
        </authorList>
    </citation>
    <scope>NUCLEOTIDE SEQUENCE</scope>
    <source>
        <strain evidence="3">MK2</strain>
    </source>
</reference>
<dbReference type="InterPro" id="IPR051785">
    <property type="entry name" value="MMCE/EMCE_epimerase"/>
</dbReference>
<dbReference type="GO" id="GO:0046872">
    <property type="term" value="F:metal ion binding"/>
    <property type="evidence" value="ECO:0007669"/>
    <property type="project" value="UniProtKB-KW"/>
</dbReference>
<dbReference type="InterPro" id="IPR029068">
    <property type="entry name" value="Glyas_Bleomycin-R_OHBP_Dase"/>
</dbReference>
<dbReference type="GO" id="GO:0005739">
    <property type="term" value="C:mitochondrion"/>
    <property type="evidence" value="ECO:0007669"/>
    <property type="project" value="TreeGrafter"/>
</dbReference>
<proteinExistence type="predicted"/>
<dbReference type="PANTHER" id="PTHR43048">
    <property type="entry name" value="METHYLMALONYL-COA EPIMERASE"/>
    <property type="match status" value="1"/>
</dbReference>
<accession>A0A7R7Y185</accession>
<dbReference type="RefSeq" id="XP_041562874.1">
    <property type="nucleotide sequence ID" value="XM_041697333.1"/>
</dbReference>
<dbReference type="GO" id="GO:0004493">
    <property type="term" value="F:methylmalonyl-CoA epimerase activity"/>
    <property type="evidence" value="ECO:0007669"/>
    <property type="project" value="TreeGrafter"/>
</dbReference>
<dbReference type="InterPro" id="IPR004360">
    <property type="entry name" value="Glyas_Fos-R_dOase_dom"/>
</dbReference>
<dbReference type="Pfam" id="PF00903">
    <property type="entry name" value="Glyoxalase"/>
    <property type="match status" value="1"/>
</dbReference>
<dbReference type="KEGG" id="apuu:APUU_80991A"/>
<dbReference type="AlphaFoldDB" id="A0A7R7Y185"/>
<evidence type="ECO:0000256" key="1">
    <source>
        <dbReference type="ARBA" id="ARBA00022723"/>
    </source>
</evidence>
<dbReference type="InterPro" id="IPR037523">
    <property type="entry name" value="VOC_core"/>
</dbReference>
<feature type="domain" description="VOC" evidence="2">
    <location>
        <begin position="191"/>
        <end position="317"/>
    </location>
</feature>
<protein>
    <recommendedName>
        <fullName evidence="2">VOC domain-containing protein</fullName>
    </recommendedName>
</protein>
<reference evidence="3" key="1">
    <citation type="submission" date="2021-01" db="EMBL/GenBank/DDBJ databases">
        <authorList>
            <consortium name="Aspergillus puulaauensis MK2 genome sequencing consortium"/>
            <person name="Kazuki M."/>
            <person name="Futagami T."/>
        </authorList>
    </citation>
    <scope>NUCLEOTIDE SEQUENCE</scope>
    <source>
        <strain evidence="3">MK2</strain>
    </source>
</reference>
<dbReference type="PROSITE" id="PS51819">
    <property type="entry name" value="VOC"/>
    <property type="match status" value="2"/>
</dbReference>
<dbReference type="Proteomes" id="UP000654913">
    <property type="component" value="Chromosome 8"/>
</dbReference>
<dbReference type="SUPFAM" id="SSF54593">
    <property type="entry name" value="Glyoxalase/Bleomycin resistance protein/Dihydroxybiphenyl dioxygenase"/>
    <property type="match status" value="1"/>
</dbReference>
<dbReference type="GO" id="GO:0046491">
    <property type="term" value="P:L-methylmalonyl-CoA metabolic process"/>
    <property type="evidence" value="ECO:0007669"/>
    <property type="project" value="TreeGrafter"/>
</dbReference>
<keyword evidence="1" id="KW-0479">Metal-binding</keyword>
<sequence>MGLQHNTGESVAFGKAPGLKQSQAEWRASRGIDTTNQIRLVELNHVRYRHANIGKIVQFLEDFGFELVARTDDKMYFRGYGRHHYDYVVEIGDQPKFLGGSFTVESLADLERATQLDNASPIQQLHDAPGGGQLVTILDPGGFPINLIFGQQRNEDLEPKAPPQLLLNGEKVKSRLGACQRFTRGPAAVYRVGHFGCCYKDFQVAWEWYLRNFNFVPSDIVYVGTEENHAVVASFLHIDRGEEFTDHHTFFLSESDNQRVHHCSFEVHDFDTQLLGHQWLERKGYKTVWGVGRHLLGSQIFDYWRDTSNFMIEVSMSSMKSPSPVLTTNQHYADGDLVNKDTPVMKIPATNDMMQIWGPNRPTEWMS</sequence>
<evidence type="ECO:0000313" key="4">
    <source>
        <dbReference type="Proteomes" id="UP000654913"/>
    </source>
</evidence>
<dbReference type="OrthoDB" id="3360610at2759"/>
<evidence type="ECO:0000313" key="3">
    <source>
        <dbReference type="EMBL" id="BCS30688.1"/>
    </source>
</evidence>
<dbReference type="Gene3D" id="3.10.180.10">
    <property type="entry name" value="2,3-Dihydroxybiphenyl 1,2-Dioxygenase, domain 1"/>
    <property type="match status" value="2"/>
</dbReference>
<name>A0A7R7Y185_9EURO</name>
<organism evidence="3 4">
    <name type="scientific">Aspergillus puulaauensis</name>
    <dbReference type="NCBI Taxonomy" id="1220207"/>
    <lineage>
        <taxon>Eukaryota</taxon>
        <taxon>Fungi</taxon>
        <taxon>Dikarya</taxon>
        <taxon>Ascomycota</taxon>
        <taxon>Pezizomycotina</taxon>
        <taxon>Eurotiomycetes</taxon>
        <taxon>Eurotiomycetidae</taxon>
        <taxon>Eurotiales</taxon>
        <taxon>Aspergillaceae</taxon>
        <taxon>Aspergillus</taxon>
    </lineage>
</organism>
<feature type="domain" description="VOC" evidence="2">
    <location>
        <begin position="42"/>
        <end position="150"/>
    </location>
</feature>